<accession>A0A6C0EYX5</accession>
<dbReference type="CDD" id="cd00167">
    <property type="entry name" value="SANT"/>
    <property type="match status" value="1"/>
</dbReference>
<dbReference type="EMBL" id="MN738937">
    <property type="protein sequence ID" value="QHT32385.1"/>
    <property type="molecule type" value="Genomic_DNA"/>
</dbReference>
<evidence type="ECO:0000313" key="2">
    <source>
        <dbReference type="EMBL" id="QHT32385.1"/>
    </source>
</evidence>
<name>A0A6C0EYX5_9ZZZZ</name>
<proteinExistence type="predicted"/>
<dbReference type="Gene3D" id="1.10.10.60">
    <property type="entry name" value="Homeodomain-like"/>
    <property type="match status" value="1"/>
</dbReference>
<organism evidence="2">
    <name type="scientific">viral metagenome</name>
    <dbReference type="NCBI Taxonomy" id="1070528"/>
    <lineage>
        <taxon>unclassified sequences</taxon>
        <taxon>metagenomes</taxon>
        <taxon>organismal metagenomes</taxon>
    </lineage>
</organism>
<dbReference type="AlphaFoldDB" id="A0A6C0EYX5"/>
<dbReference type="PROSITE" id="PS50090">
    <property type="entry name" value="MYB_LIKE"/>
    <property type="match status" value="1"/>
</dbReference>
<reference evidence="2" key="1">
    <citation type="journal article" date="2020" name="Nature">
        <title>Giant virus diversity and host interactions through global metagenomics.</title>
        <authorList>
            <person name="Schulz F."/>
            <person name="Roux S."/>
            <person name="Paez-Espino D."/>
            <person name="Jungbluth S."/>
            <person name="Walsh D.A."/>
            <person name="Denef V.J."/>
            <person name="McMahon K.D."/>
            <person name="Konstantinidis K.T."/>
            <person name="Eloe-Fadrosh E.A."/>
            <person name="Kyrpides N.C."/>
            <person name="Woyke T."/>
        </authorList>
    </citation>
    <scope>NUCLEOTIDE SEQUENCE</scope>
    <source>
        <strain evidence="2">GVMAG-M-3300009159-65</strain>
    </source>
</reference>
<dbReference type="InterPro" id="IPR001005">
    <property type="entry name" value="SANT/Myb"/>
</dbReference>
<protein>
    <recommendedName>
        <fullName evidence="1">Myb-like domain-containing protein</fullName>
    </recommendedName>
</protein>
<sequence>MSRKPSTCSVCSYTGHTKSSKECPMYIPFWNKETEEQLLKIVDDYTEINWEEVSEKMGVSLSNCKNKYTELCPLDKKLKDKLSKLTDDFVDILLEKKTCEVCNNCQYKPLNTWKGKKECNECYQHDNEIKELWKQVNKFCIENKMTHCAFCNKEKTIKTSFNYDHLNMFDKLESVGTLVYNGNDIEIIINEVKKCQLLCVDCHSIVTKMEQKLGFILIKINMKKEFEGDELIKKTKEYADLYNMYIYLMYDRIRNKLQNKL</sequence>
<feature type="domain" description="Myb-like" evidence="1">
    <location>
        <begin position="30"/>
        <end position="72"/>
    </location>
</feature>
<evidence type="ECO:0000259" key="1">
    <source>
        <dbReference type="PROSITE" id="PS50090"/>
    </source>
</evidence>